<feature type="transmembrane region" description="Helical" evidence="1">
    <location>
        <begin position="188"/>
        <end position="205"/>
    </location>
</feature>
<dbReference type="CDD" id="cd01948">
    <property type="entry name" value="EAL"/>
    <property type="match status" value="1"/>
</dbReference>
<feature type="domain" description="EAL" evidence="3">
    <location>
        <begin position="669"/>
        <end position="922"/>
    </location>
</feature>
<dbReference type="Pfam" id="PF00563">
    <property type="entry name" value="EAL"/>
    <property type="match status" value="1"/>
</dbReference>
<feature type="transmembrane region" description="Helical" evidence="1">
    <location>
        <begin position="155"/>
        <end position="176"/>
    </location>
</feature>
<dbReference type="Gene3D" id="3.30.450.20">
    <property type="entry name" value="PAS domain"/>
    <property type="match status" value="1"/>
</dbReference>
<evidence type="ECO:0000313" key="5">
    <source>
        <dbReference type="EMBL" id="RZU49848.1"/>
    </source>
</evidence>
<feature type="transmembrane region" description="Helical" evidence="1">
    <location>
        <begin position="79"/>
        <end position="99"/>
    </location>
</feature>
<dbReference type="InterPro" id="IPR035965">
    <property type="entry name" value="PAS-like_dom_sf"/>
</dbReference>
<dbReference type="InterPro" id="IPR013767">
    <property type="entry name" value="PAS_fold"/>
</dbReference>
<dbReference type="InterPro" id="IPR001633">
    <property type="entry name" value="EAL_dom"/>
</dbReference>
<gene>
    <name evidence="5" type="ORF">EV385_1605</name>
</gene>
<organism evidence="5 6">
    <name type="scientific">Krasilnikovia cinnamomea</name>
    <dbReference type="NCBI Taxonomy" id="349313"/>
    <lineage>
        <taxon>Bacteria</taxon>
        <taxon>Bacillati</taxon>
        <taxon>Actinomycetota</taxon>
        <taxon>Actinomycetes</taxon>
        <taxon>Micromonosporales</taxon>
        <taxon>Micromonosporaceae</taxon>
        <taxon>Krasilnikovia</taxon>
    </lineage>
</organism>
<reference evidence="5 6" key="1">
    <citation type="submission" date="2019-02" db="EMBL/GenBank/DDBJ databases">
        <title>Sequencing the genomes of 1000 actinobacteria strains.</title>
        <authorList>
            <person name="Klenk H.-P."/>
        </authorList>
    </citation>
    <scope>NUCLEOTIDE SEQUENCE [LARGE SCALE GENOMIC DNA]</scope>
    <source>
        <strain evidence="5 6">DSM 45162</strain>
    </source>
</reference>
<dbReference type="SMART" id="SM00267">
    <property type="entry name" value="GGDEF"/>
    <property type="match status" value="1"/>
</dbReference>
<dbReference type="PROSITE" id="PS50112">
    <property type="entry name" value="PAS"/>
    <property type="match status" value="1"/>
</dbReference>
<feature type="transmembrane region" description="Helical" evidence="1">
    <location>
        <begin position="271"/>
        <end position="288"/>
    </location>
</feature>
<dbReference type="InterPro" id="IPR035919">
    <property type="entry name" value="EAL_sf"/>
</dbReference>
<feature type="transmembrane region" description="Helical" evidence="1">
    <location>
        <begin position="211"/>
        <end position="234"/>
    </location>
</feature>
<feature type="transmembrane region" description="Helical" evidence="1">
    <location>
        <begin position="309"/>
        <end position="329"/>
    </location>
</feature>
<dbReference type="NCBIfam" id="TIGR00229">
    <property type="entry name" value="sensory_box"/>
    <property type="match status" value="1"/>
</dbReference>
<dbReference type="CDD" id="cd01949">
    <property type="entry name" value="GGDEF"/>
    <property type="match status" value="1"/>
</dbReference>
<dbReference type="PANTHER" id="PTHR44757:SF2">
    <property type="entry name" value="BIOFILM ARCHITECTURE MAINTENANCE PROTEIN MBAA"/>
    <property type="match status" value="1"/>
</dbReference>
<proteinExistence type="predicted"/>
<evidence type="ECO:0000256" key="1">
    <source>
        <dbReference type="SAM" id="Phobius"/>
    </source>
</evidence>
<accession>A0A4Q7ZGH0</accession>
<dbReference type="NCBIfam" id="TIGR00254">
    <property type="entry name" value="GGDEF"/>
    <property type="match status" value="1"/>
</dbReference>
<evidence type="ECO:0000259" key="4">
    <source>
        <dbReference type="PROSITE" id="PS50887"/>
    </source>
</evidence>
<feature type="transmembrane region" description="Helical" evidence="1">
    <location>
        <begin position="246"/>
        <end position="265"/>
    </location>
</feature>
<dbReference type="SUPFAM" id="SSF55785">
    <property type="entry name" value="PYP-like sensor domain (PAS domain)"/>
    <property type="match status" value="1"/>
</dbReference>
<dbReference type="InterPro" id="IPR052155">
    <property type="entry name" value="Biofilm_reg_signaling"/>
</dbReference>
<feature type="transmembrane region" description="Helical" evidence="1">
    <location>
        <begin position="45"/>
        <end position="67"/>
    </location>
</feature>
<keyword evidence="1" id="KW-0812">Transmembrane</keyword>
<dbReference type="PROSITE" id="PS50883">
    <property type="entry name" value="EAL"/>
    <property type="match status" value="1"/>
</dbReference>
<keyword evidence="6" id="KW-1185">Reference proteome</keyword>
<dbReference type="GO" id="GO:0006355">
    <property type="term" value="P:regulation of DNA-templated transcription"/>
    <property type="evidence" value="ECO:0007669"/>
    <property type="project" value="InterPro"/>
</dbReference>
<protein>
    <submittedName>
        <fullName evidence="5">PAS domain S-box-containing protein/diguanylate cyclase (GGDEF)-like protein</fullName>
    </submittedName>
</protein>
<dbReference type="PROSITE" id="PS50887">
    <property type="entry name" value="GGDEF"/>
    <property type="match status" value="1"/>
</dbReference>
<dbReference type="Pfam" id="PF00989">
    <property type="entry name" value="PAS"/>
    <property type="match status" value="1"/>
</dbReference>
<dbReference type="InterPro" id="IPR000160">
    <property type="entry name" value="GGDEF_dom"/>
</dbReference>
<feature type="domain" description="PAS" evidence="2">
    <location>
        <begin position="373"/>
        <end position="443"/>
    </location>
</feature>
<dbReference type="AlphaFoldDB" id="A0A4Q7ZGH0"/>
<dbReference type="InterPro" id="IPR043128">
    <property type="entry name" value="Rev_trsase/Diguanyl_cyclase"/>
</dbReference>
<dbReference type="Gene3D" id="3.30.70.270">
    <property type="match status" value="1"/>
</dbReference>
<dbReference type="Proteomes" id="UP000292564">
    <property type="component" value="Unassembled WGS sequence"/>
</dbReference>
<feature type="domain" description="GGDEF" evidence="4">
    <location>
        <begin position="530"/>
        <end position="660"/>
    </location>
</feature>
<dbReference type="SUPFAM" id="SSF55073">
    <property type="entry name" value="Nucleotide cyclase"/>
    <property type="match status" value="1"/>
</dbReference>
<dbReference type="SMART" id="SM00091">
    <property type="entry name" value="PAS"/>
    <property type="match status" value="1"/>
</dbReference>
<dbReference type="Pfam" id="PF00990">
    <property type="entry name" value="GGDEF"/>
    <property type="match status" value="1"/>
</dbReference>
<dbReference type="CDD" id="cd00130">
    <property type="entry name" value="PAS"/>
    <property type="match status" value="1"/>
</dbReference>
<dbReference type="InterPro" id="IPR029787">
    <property type="entry name" value="Nucleotide_cyclase"/>
</dbReference>
<keyword evidence="1" id="KW-1133">Transmembrane helix</keyword>
<dbReference type="Gene3D" id="3.20.20.450">
    <property type="entry name" value="EAL domain"/>
    <property type="match status" value="1"/>
</dbReference>
<dbReference type="SUPFAM" id="SSF141868">
    <property type="entry name" value="EAL domain-like"/>
    <property type="match status" value="1"/>
</dbReference>
<dbReference type="EMBL" id="SHKY01000001">
    <property type="protein sequence ID" value="RZU49848.1"/>
    <property type="molecule type" value="Genomic_DNA"/>
</dbReference>
<comment type="caution">
    <text evidence="5">The sequence shown here is derived from an EMBL/GenBank/DDBJ whole genome shotgun (WGS) entry which is preliminary data.</text>
</comment>
<dbReference type="PANTHER" id="PTHR44757">
    <property type="entry name" value="DIGUANYLATE CYCLASE DGCP"/>
    <property type="match status" value="1"/>
</dbReference>
<sequence>MAVPPPLAHARLGRQSWVRPTVVPAVGALVLLSGVAGRLSPTTALALGAGGVAVWAAVLLVRAALAIHHDTGTYAACKGAGFIGMGALATAATVLLPALGDPTAALAGAPVPGAADLSAPVPGAAGLRVPGAAGLSGPDSGAAGLETVGAGPSGLTIVGLGVVTLFFVLGTMLLPGGATTWPVRLRRAFDGLGLGISLGFAAWLIPPTSSAPAATLPATLITTAGVAMIVVVVLRAGAHRRAALRCGAGAVLVLTALCGVATIGTLGAPTWTLPAVGLLLVAGLGLAADGGSRRGGTAPRADVREPEQYLSGYPLLAVPAGVGVVAALYHLITVGHFDTVTIMLGITMVAVLTARELLVVSDIRRYAGQLRTKEAHFRSLVAGATDLTLVLDGRLLIQWQSPAAARLFGLSDAEVVGRRFGELIHPDDVTDAHAVIGSVLAGEHADGPPALVNARLRDGHGMWRDTESTVSDQRDVPEVAALVVHVRDVGERRHLERTLHRLSYTDQLTGLANRRALMRELLEFRRRPGQHGTLLVVDLHGLAEINDARGRETGDAVLIEVGRRIRGLLGDTDLAARLAGDEFAVLTPDGAVLAYALATRLVTLLGEAYQLPGSIVELHTSVGLAELAGGADSEEVLRHADLARKRARQLGQDRVEWYDTDVEIQLHRRMELERELLGAAERGELDLVFQPAVSLRDAQPAGVEALLRWRHPRLGTILPAELLPIARAVGIAAELDEWVLDTACRHLSTWTAGGADCWLSVNVAPRELLTARFPEQVETILSRYELAPERLVVEVAEAWIAEDVPAIVASLAGLRRLGVRAALDDFGAGQASLAHLRRLPVDMLKLDRALLSAPDEPVTAPAVLDVVVSLGRRLGLEIVAKGLETQEQVERARRAGCQYGQGFALARPAPAERMEAYLETHRG</sequence>
<dbReference type="SMART" id="SM00052">
    <property type="entry name" value="EAL"/>
    <property type="match status" value="1"/>
</dbReference>
<evidence type="ECO:0000259" key="3">
    <source>
        <dbReference type="PROSITE" id="PS50883"/>
    </source>
</evidence>
<evidence type="ECO:0000313" key="6">
    <source>
        <dbReference type="Proteomes" id="UP000292564"/>
    </source>
</evidence>
<keyword evidence="1" id="KW-0472">Membrane</keyword>
<evidence type="ECO:0000259" key="2">
    <source>
        <dbReference type="PROSITE" id="PS50112"/>
    </source>
</evidence>
<name>A0A4Q7ZGH0_9ACTN</name>
<dbReference type="InterPro" id="IPR000014">
    <property type="entry name" value="PAS"/>
</dbReference>